<name>A0A3S2TL20_9BURK</name>
<evidence type="ECO:0000313" key="5">
    <source>
        <dbReference type="Proteomes" id="UP000288178"/>
    </source>
</evidence>
<dbReference type="SUPFAM" id="SSF82171">
    <property type="entry name" value="DPP6 N-terminal domain-like"/>
    <property type="match status" value="1"/>
</dbReference>
<dbReference type="AlphaFoldDB" id="A0A3S2TL20"/>
<protein>
    <recommendedName>
        <fullName evidence="3">Hydrazine synthase alpha subunit middle domain-containing protein</fullName>
    </recommendedName>
</protein>
<dbReference type="EMBL" id="SACT01000006">
    <property type="protein sequence ID" value="RVT50214.1"/>
    <property type="molecule type" value="Genomic_DNA"/>
</dbReference>
<sequence>MRPRAAGVGLAAVIVSALALVACQGSTEGEGSATAQGDVPLVYAKRVNTVNLAALHGTPFVAGGDLMLREKSSPSAPEHNLTAHITQGNGDASDPEVSYDGKKVAFALRCPTSNTATIDGQPACTGRWNIWEYDMSGGSLTGGTLRRITASTAHDDVDPAYLPAGRGFVFASNRQVKSSLNQALGRAYHALDEYERERVLNLHTMAADGSNIQQITFNQSHDRNPVVRANGDIMFSRWEHVADRNRFAIFRTKPDGTDLFVLYGAQSPGNSFLHPREMDPSGPYAGYVASSLVPLSREQEGGALMFIDAANYSEQNTPANRTVPAQGGQRQATAETLDNDRGLSLNGRATSPYPLWDGTNRVLVSWRPCEVLRGTDLVPCATLTPDELARLSDDNRSDAEVAADELSADVPASYAVYMFDPVPQTWLIVAAPPPGFMLVDPVPLQPRTEPAAPEPTNVDPALAAQDLALIEVRSVYDTDGLRRMGEPMLTAADLTPGCSAGIATTAPEEPGDTRAFVADLRRIKDPADPAYHCAPVRFIRAVRAVSPPAGGMGTRQAIGETNFEPQQILGYSVVEPDGSFKLQVPADVPLGLQVVDAEGRAFQTHTNWIQVRPGERRTCDGCHSPRRGAALNSGAVANALPAALKTTLSAQHVQGETMASLRTRLDATLLTLQTDPVFSDVWADTAQSGVQARAALSLRYTGNPEPADDLVTAVPANGVINYPDHIQPLWTRARGPEGTLTCTNCHADPAKLDLRGTIGGGGRLTSYEELLIGDPRIDPVTGQPVVVVRQGVPELQRLAPLVETSSGAANTAGLARKSRLTEILWGQTLLAGGGARTAHPNPPDTAPDHATLLNRAEKRLLAEWMDLGGQYYNDLFAPGGGVRSVATLSEAVFNTEVMPVLRQSCMGACHQAGGSDGGNDFRSNRLVLTGDPEGDFNVVLTMVNDTCNPAANRLLQRPSTVPHPAGAVTQTTPVLAPDSLGYATLVNWIARGCPSS</sequence>
<proteinExistence type="predicted"/>
<evidence type="ECO:0000256" key="2">
    <source>
        <dbReference type="SAM" id="SignalP"/>
    </source>
</evidence>
<evidence type="ECO:0000313" key="4">
    <source>
        <dbReference type="EMBL" id="RVT50214.1"/>
    </source>
</evidence>
<comment type="caution">
    <text evidence="4">The sequence shown here is derived from an EMBL/GenBank/DDBJ whole genome shotgun (WGS) entry which is preliminary data.</text>
</comment>
<dbReference type="Proteomes" id="UP000288178">
    <property type="component" value="Unassembled WGS sequence"/>
</dbReference>
<keyword evidence="5" id="KW-1185">Reference proteome</keyword>
<dbReference type="Gene3D" id="2.120.10.30">
    <property type="entry name" value="TolB, C-terminal domain"/>
    <property type="match status" value="1"/>
</dbReference>
<dbReference type="PROSITE" id="PS51257">
    <property type="entry name" value="PROKAR_LIPOPROTEIN"/>
    <property type="match status" value="1"/>
</dbReference>
<evidence type="ECO:0000259" key="3">
    <source>
        <dbReference type="Pfam" id="PF18582"/>
    </source>
</evidence>
<keyword evidence="2" id="KW-0732">Signal</keyword>
<feature type="region of interest" description="Disordered" evidence="1">
    <location>
        <begin position="71"/>
        <end position="96"/>
    </location>
</feature>
<feature type="domain" description="Hydrazine synthase alpha subunit middle" evidence="3">
    <location>
        <begin position="550"/>
        <end position="623"/>
    </location>
</feature>
<feature type="chain" id="PRO_5018641358" description="Hydrazine synthase alpha subunit middle domain-containing protein" evidence="2">
    <location>
        <begin position="20"/>
        <end position="996"/>
    </location>
</feature>
<gene>
    <name evidence="4" type="ORF">ENE75_17015</name>
</gene>
<feature type="signal peptide" evidence="2">
    <location>
        <begin position="1"/>
        <end position="19"/>
    </location>
</feature>
<evidence type="ECO:0000256" key="1">
    <source>
        <dbReference type="SAM" id="MobiDB-lite"/>
    </source>
</evidence>
<organism evidence="4 5">
    <name type="scientific">Rubrivivax albus</name>
    <dbReference type="NCBI Taxonomy" id="2499835"/>
    <lineage>
        <taxon>Bacteria</taxon>
        <taxon>Pseudomonadati</taxon>
        <taxon>Pseudomonadota</taxon>
        <taxon>Betaproteobacteria</taxon>
        <taxon>Burkholderiales</taxon>
        <taxon>Sphaerotilaceae</taxon>
        <taxon>Rubrivivax</taxon>
    </lineage>
</organism>
<dbReference type="InterPro" id="IPR011042">
    <property type="entry name" value="6-blade_b-propeller_TolB-like"/>
</dbReference>
<reference evidence="4 5" key="1">
    <citation type="submission" date="2019-01" db="EMBL/GenBank/DDBJ databases">
        <authorList>
            <person name="Chen W.-M."/>
        </authorList>
    </citation>
    <scope>NUCLEOTIDE SEQUENCE [LARGE SCALE GENOMIC DNA]</scope>
    <source>
        <strain evidence="4 5">ICH-3</strain>
    </source>
</reference>
<dbReference type="InterPro" id="IPR040698">
    <property type="entry name" value="HZS_alpha_mid"/>
</dbReference>
<dbReference type="Pfam" id="PF18582">
    <property type="entry name" value="HZS_alpha"/>
    <property type="match status" value="1"/>
</dbReference>
<accession>A0A3S2TL20</accession>